<sequence length="29" mass="3188">MGHKLLLVEDDEPTAAYIVKGMSPISSRE</sequence>
<organism evidence="1 2">
    <name type="scientific">Sphingomonas leidyi</name>
    <dbReference type="NCBI Taxonomy" id="68569"/>
    <lineage>
        <taxon>Bacteria</taxon>
        <taxon>Pseudomonadati</taxon>
        <taxon>Pseudomonadota</taxon>
        <taxon>Alphaproteobacteria</taxon>
        <taxon>Sphingomonadales</taxon>
        <taxon>Sphingomonadaceae</taxon>
        <taxon>Sphingomonas</taxon>
    </lineage>
</organism>
<dbReference type="AlphaFoldDB" id="A0A7X5V427"/>
<comment type="caution">
    <text evidence="1">The sequence shown here is derived from an EMBL/GenBank/DDBJ whole genome shotgun (WGS) entry which is preliminary data.</text>
</comment>
<name>A0A7X5V427_9SPHN</name>
<dbReference type="Proteomes" id="UP000564677">
    <property type="component" value="Unassembled WGS sequence"/>
</dbReference>
<accession>A0A7X5V427</accession>
<gene>
    <name evidence="1" type="ORF">FHR20_004495</name>
</gene>
<protein>
    <recommendedName>
        <fullName evidence="3">DNA-binding response regulator</fullName>
    </recommendedName>
</protein>
<evidence type="ECO:0000313" key="1">
    <source>
        <dbReference type="EMBL" id="NIJ67509.1"/>
    </source>
</evidence>
<reference evidence="1 2" key="1">
    <citation type="submission" date="2020-03" db="EMBL/GenBank/DDBJ databases">
        <title>Genomic Encyclopedia of Type Strains, Phase IV (KMG-IV): sequencing the most valuable type-strain genomes for metagenomic binning, comparative biology and taxonomic classification.</title>
        <authorList>
            <person name="Goeker M."/>
        </authorList>
    </citation>
    <scope>NUCLEOTIDE SEQUENCE [LARGE SCALE GENOMIC DNA]</scope>
    <source>
        <strain evidence="1 2">DSM 4733</strain>
    </source>
</reference>
<proteinExistence type="predicted"/>
<dbReference type="EMBL" id="JAASQV010000008">
    <property type="protein sequence ID" value="NIJ67509.1"/>
    <property type="molecule type" value="Genomic_DNA"/>
</dbReference>
<evidence type="ECO:0008006" key="3">
    <source>
        <dbReference type="Google" id="ProtNLM"/>
    </source>
</evidence>
<keyword evidence="2" id="KW-1185">Reference proteome</keyword>
<evidence type="ECO:0000313" key="2">
    <source>
        <dbReference type="Proteomes" id="UP000564677"/>
    </source>
</evidence>